<reference evidence="2 3" key="1">
    <citation type="journal article" date="2024" name="G3 (Bethesda)">
        <title>Genome assembly of Hibiscus sabdariffa L. provides insights into metabolisms of medicinal natural products.</title>
        <authorList>
            <person name="Kim T."/>
        </authorList>
    </citation>
    <scope>NUCLEOTIDE SEQUENCE [LARGE SCALE GENOMIC DNA]</scope>
    <source>
        <strain evidence="2">TK-2024</strain>
        <tissue evidence="2">Old leaves</tissue>
    </source>
</reference>
<evidence type="ECO:0000313" key="3">
    <source>
        <dbReference type="Proteomes" id="UP001396334"/>
    </source>
</evidence>
<accession>A0ABR2UDD0</accession>
<keyword evidence="3" id="KW-1185">Reference proteome</keyword>
<evidence type="ECO:0000313" key="2">
    <source>
        <dbReference type="EMBL" id="KAK9047697.1"/>
    </source>
</evidence>
<feature type="region of interest" description="Disordered" evidence="1">
    <location>
        <begin position="1"/>
        <end position="54"/>
    </location>
</feature>
<feature type="compositionally biased region" description="Basic and acidic residues" evidence="1">
    <location>
        <begin position="86"/>
        <end position="106"/>
    </location>
</feature>
<protein>
    <submittedName>
        <fullName evidence="2">Uncharacterized protein</fullName>
    </submittedName>
</protein>
<dbReference type="EMBL" id="JBBPBN010000001">
    <property type="protein sequence ID" value="KAK9047697.1"/>
    <property type="molecule type" value="Genomic_DNA"/>
</dbReference>
<feature type="region of interest" description="Disordered" evidence="1">
    <location>
        <begin position="69"/>
        <end position="106"/>
    </location>
</feature>
<evidence type="ECO:0000256" key="1">
    <source>
        <dbReference type="SAM" id="MobiDB-lite"/>
    </source>
</evidence>
<name>A0ABR2UDD0_9ROSI</name>
<gene>
    <name evidence="2" type="ORF">V6N11_053533</name>
</gene>
<comment type="caution">
    <text evidence="2">The sequence shown here is derived from an EMBL/GenBank/DDBJ whole genome shotgun (WGS) entry which is preliminary data.</text>
</comment>
<proteinExistence type="predicted"/>
<sequence>MRRSIALSPCEDPNREQIGRLEGPPWPQRGKRRSSGRNPASMYISTGMSKGSRDMGKLLTKTQHITETKGICIHHDREKSHKKIKEGREVSVEDMEKRKKNVDEAG</sequence>
<dbReference type="Proteomes" id="UP001396334">
    <property type="component" value="Unassembled WGS sequence"/>
</dbReference>
<organism evidence="2 3">
    <name type="scientific">Hibiscus sabdariffa</name>
    <name type="common">roselle</name>
    <dbReference type="NCBI Taxonomy" id="183260"/>
    <lineage>
        <taxon>Eukaryota</taxon>
        <taxon>Viridiplantae</taxon>
        <taxon>Streptophyta</taxon>
        <taxon>Embryophyta</taxon>
        <taxon>Tracheophyta</taxon>
        <taxon>Spermatophyta</taxon>
        <taxon>Magnoliopsida</taxon>
        <taxon>eudicotyledons</taxon>
        <taxon>Gunneridae</taxon>
        <taxon>Pentapetalae</taxon>
        <taxon>rosids</taxon>
        <taxon>malvids</taxon>
        <taxon>Malvales</taxon>
        <taxon>Malvaceae</taxon>
        <taxon>Malvoideae</taxon>
        <taxon>Hibiscus</taxon>
    </lineage>
</organism>